<evidence type="ECO:0000313" key="12">
    <source>
        <dbReference type="Proteomes" id="UP001210609"/>
    </source>
</evidence>
<dbReference type="PROSITE" id="PS00218">
    <property type="entry name" value="AMINO_ACID_PERMEASE_1"/>
    <property type="match status" value="1"/>
</dbReference>
<evidence type="ECO:0000256" key="1">
    <source>
        <dbReference type="ARBA" id="ARBA00004651"/>
    </source>
</evidence>
<evidence type="ECO:0000256" key="4">
    <source>
        <dbReference type="ARBA" id="ARBA00022692"/>
    </source>
</evidence>
<dbReference type="PANTHER" id="PTHR43495:SF2">
    <property type="entry name" value="D-SERINE_D-ALANINE_GLYCINE TRANSPORTER"/>
    <property type="match status" value="1"/>
</dbReference>
<feature type="region of interest" description="Disordered" evidence="8">
    <location>
        <begin position="482"/>
        <end position="501"/>
    </location>
</feature>
<evidence type="ECO:0000256" key="5">
    <source>
        <dbReference type="ARBA" id="ARBA00022970"/>
    </source>
</evidence>
<keyword evidence="6 9" id="KW-1133">Transmembrane helix</keyword>
<feature type="transmembrane region" description="Helical" evidence="9">
    <location>
        <begin position="127"/>
        <end position="149"/>
    </location>
</feature>
<evidence type="ECO:0000256" key="6">
    <source>
        <dbReference type="ARBA" id="ARBA00022989"/>
    </source>
</evidence>
<feature type="domain" description="Amino acid permease/ SLC12A" evidence="10">
    <location>
        <begin position="46"/>
        <end position="480"/>
    </location>
</feature>
<gene>
    <name evidence="11" type="ORF">STRLI_007612</name>
</gene>
<keyword evidence="12" id="KW-1185">Reference proteome</keyword>
<feature type="transmembrane region" description="Helical" evidence="9">
    <location>
        <begin position="47"/>
        <end position="65"/>
    </location>
</feature>
<sequence length="501" mass="53271">MTHRLPPSSPRPTGNEHSGPDDSGPNGSSPDGSGPGHLHRGLQPRHIQMIAIGGTIGVGLFLGSAEALHDAGPGLLLTYAVAGVVVFFVMRALGELLVYRPVSGSFATYAEEFIGNWAGFATGWSYWLMWVVTGTAELTAAGIYVQYWWPEVPQWLPGLIALAILGVANLAAVRLFGEFEFWFALIKVLTIIVLLVMAAAILIFGFGPLGESASLSNIWSHGGFFPHGMAGPLLALQVVVFAFVGVELLGVTAGESKDPDKTLPSAVRRVIWRIALFYLGALAAVMALVPWNQLDPHVSPFVLVFAKVGIPAAAGVVNMVVLTAALSSCNSGVFSTGRMLLTLARDRHAPAAFGKVSRQGVPAAGILASMAVMLLGVAANYFVPEEAFAYVTSVATVAAVFTWGMIACAHLRYRAAVRAGRLRPVAFRMPLAPVSNYFVLAFLGLVLVLLAFDTESRIALYVAPVWAAMLVAGYFLTRHRRAAGPQDAPPDEEIAEPSRSR</sequence>
<organism evidence="11 12">
    <name type="scientific">Streptomyces nigrescens</name>
    <dbReference type="NCBI Taxonomy" id="1920"/>
    <lineage>
        <taxon>Bacteria</taxon>
        <taxon>Bacillati</taxon>
        <taxon>Actinomycetota</taxon>
        <taxon>Actinomycetes</taxon>
        <taxon>Kitasatosporales</taxon>
        <taxon>Streptomycetaceae</taxon>
        <taxon>Streptomyces</taxon>
    </lineage>
</organism>
<evidence type="ECO:0000259" key="10">
    <source>
        <dbReference type="Pfam" id="PF00324"/>
    </source>
</evidence>
<feature type="transmembrane region" description="Helical" evidence="9">
    <location>
        <begin position="434"/>
        <end position="452"/>
    </location>
</feature>
<keyword evidence="4 9" id="KW-0812">Transmembrane</keyword>
<dbReference type="EMBL" id="CP114202">
    <property type="protein sequence ID" value="WAU01285.1"/>
    <property type="molecule type" value="Genomic_DNA"/>
</dbReference>
<dbReference type="InterPro" id="IPR004841">
    <property type="entry name" value="AA-permease/SLC12A_dom"/>
</dbReference>
<evidence type="ECO:0000313" key="11">
    <source>
        <dbReference type="EMBL" id="WAU01285.1"/>
    </source>
</evidence>
<feature type="transmembrane region" description="Helical" evidence="9">
    <location>
        <begin position="229"/>
        <end position="249"/>
    </location>
</feature>
<feature type="compositionally biased region" description="Low complexity" evidence="8">
    <location>
        <begin position="21"/>
        <end position="32"/>
    </location>
</feature>
<feature type="transmembrane region" description="Helical" evidence="9">
    <location>
        <begin position="388"/>
        <end position="413"/>
    </location>
</feature>
<protein>
    <submittedName>
        <fullName evidence="11">Amino acid permease</fullName>
    </submittedName>
</protein>
<reference evidence="11 12" key="1">
    <citation type="submission" date="2022-12" db="EMBL/GenBank/DDBJ databases">
        <authorList>
            <person name="Ruckert C."/>
            <person name="Busche T."/>
            <person name="Kalinowski J."/>
            <person name="Wittmann C."/>
        </authorList>
    </citation>
    <scope>NUCLEOTIDE SEQUENCE [LARGE SCALE GENOMIC DNA]</scope>
    <source>
        <strain evidence="11 12">DSM 40555</strain>
    </source>
</reference>
<comment type="subcellular location">
    <subcellularLocation>
        <location evidence="1">Cell membrane</location>
        <topology evidence="1">Multi-pass membrane protein</topology>
    </subcellularLocation>
</comment>
<feature type="region of interest" description="Disordered" evidence="8">
    <location>
        <begin position="1"/>
        <end position="39"/>
    </location>
</feature>
<evidence type="ECO:0000256" key="3">
    <source>
        <dbReference type="ARBA" id="ARBA00022475"/>
    </source>
</evidence>
<feature type="transmembrane region" description="Helical" evidence="9">
    <location>
        <begin position="458"/>
        <end position="476"/>
    </location>
</feature>
<evidence type="ECO:0000256" key="8">
    <source>
        <dbReference type="SAM" id="MobiDB-lite"/>
    </source>
</evidence>
<keyword evidence="3" id="KW-1003">Cell membrane</keyword>
<dbReference type="PANTHER" id="PTHR43495">
    <property type="entry name" value="GABA PERMEASE"/>
    <property type="match status" value="1"/>
</dbReference>
<feature type="transmembrane region" description="Helical" evidence="9">
    <location>
        <begin position="71"/>
        <end position="90"/>
    </location>
</feature>
<dbReference type="Pfam" id="PF00324">
    <property type="entry name" value="AA_permease"/>
    <property type="match status" value="1"/>
</dbReference>
<keyword evidence="5" id="KW-0029">Amino-acid transport</keyword>
<feature type="transmembrane region" description="Helical" evidence="9">
    <location>
        <begin position="363"/>
        <end position="382"/>
    </location>
</feature>
<evidence type="ECO:0000256" key="7">
    <source>
        <dbReference type="ARBA" id="ARBA00023136"/>
    </source>
</evidence>
<dbReference type="InterPro" id="IPR004840">
    <property type="entry name" value="Amino_acid_permease_CS"/>
</dbReference>
<name>A0ABY7IRG3_STRNI</name>
<feature type="transmembrane region" description="Helical" evidence="9">
    <location>
        <begin position="188"/>
        <end position="209"/>
    </location>
</feature>
<feature type="transmembrane region" description="Helical" evidence="9">
    <location>
        <begin position="270"/>
        <end position="289"/>
    </location>
</feature>
<keyword evidence="7 9" id="KW-0472">Membrane</keyword>
<keyword evidence="2" id="KW-0813">Transport</keyword>
<evidence type="ECO:0000256" key="2">
    <source>
        <dbReference type="ARBA" id="ARBA00022448"/>
    </source>
</evidence>
<proteinExistence type="predicted"/>
<dbReference type="RefSeq" id="WP_159491805.1">
    <property type="nucleotide sequence ID" value="NZ_BLIP01000003.1"/>
</dbReference>
<feature type="transmembrane region" description="Helical" evidence="9">
    <location>
        <begin position="155"/>
        <end position="176"/>
    </location>
</feature>
<evidence type="ECO:0000256" key="9">
    <source>
        <dbReference type="SAM" id="Phobius"/>
    </source>
</evidence>
<feature type="transmembrane region" description="Helical" evidence="9">
    <location>
        <begin position="301"/>
        <end position="326"/>
    </location>
</feature>
<dbReference type="Gene3D" id="1.20.1740.10">
    <property type="entry name" value="Amino acid/polyamine transporter I"/>
    <property type="match status" value="1"/>
</dbReference>
<dbReference type="PIRSF" id="PIRSF006060">
    <property type="entry name" value="AA_transporter"/>
    <property type="match status" value="1"/>
</dbReference>
<accession>A0ABY7IRG3</accession>
<dbReference type="Proteomes" id="UP001210609">
    <property type="component" value="Chromosome"/>
</dbReference>